<protein>
    <submittedName>
        <fullName evidence="6">Molecular chaperone</fullName>
    </submittedName>
</protein>
<dbReference type="PRINTS" id="PR00773">
    <property type="entry name" value="GRPEPROTEIN"/>
</dbReference>
<keyword evidence="7" id="KW-1185">Reference proteome</keyword>
<dbReference type="GO" id="GO:0000774">
    <property type="term" value="F:adenyl-nucleotide exchange factor activity"/>
    <property type="evidence" value="ECO:0007669"/>
    <property type="project" value="InterPro"/>
</dbReference>
<gene>
    <name evidence="6" type="ORF">RF55_4071</name>
</gene>
<dbReference type="InterPro" id="IPR013805">
    <property type="entry name" value="GrpE_CC"/>
</dbReference>
<dbReference type="Proteomes" id="UP000036403">
    <property type="component" value="Unassembled WGS sequence"/>
</dbReference>
<proteinExistence type="inferred from homology"/>
<dbReference type="Pfam" id="PF01025">
    <property type="entry name" value="GrpE"/>
    <property type="match status" value="1"/>
</dbReference>
<name>A0A0J7KYT6_LASNI</name>
<dbReference type="GO" id="GO:0042803">
    <property type="term" value="F:protein homodimerization activity"/>
    <property type="evidence" value="ECO:0007669"/>
    <property type="project" value="InterPro"/>
</dbReference>
<feature type="region of interest" description="Disordered" evidence="5">
    <location>
        <begin position="1"/>
        <end position="25"/>
    </location>
</feature>
<keyword evidence="2" id="KW-0143">Chaperone</keyword>
<dbReference type="EMBL" id="LBMM01001817">
    <property type="protein sequence ID" value="KMQ95692.1"/>
    <property type="molecule type" value="Genomic_DNA"/>
</dbReference>
<organism evidence="6 7">
    <name type="scientific">Lasius niger</name>
    <name type="common">Black garden ant</name>
    <dbReference type="NCBI Taxonomy" id="67767"/>
    <lineage>
        <taxon>Eukaryota</taxon>
        <taxon>Metazoa</taxon>
        <taxon>Ecdysozoa</taxon>
        <taxon>Arthropoda</taxon>
        <taxon>Hexapoda</taxon>
        <taxon>Insecta</taxon>
        <taxon>Pterygota</taxon>
        <taxon>Neoptera</taxon>
        <taxon>Endopterygota</taxon>
        <taxon>Hymenoptera</taxon>
        <taxon>Apocrita</taxon>
        <taxon>Aculeata</taxon>
        <taxon>Formicoidea</taxon>
        <taxon>Formicidae</taxon>
        <taxon>Formicinae</taxon>
        <taxon>Lasius</taxon>
        <taxon>Lasius</taxon>
    </lineage>
</organism>
<dbReference type="OrthoDB" id="2401965at2759"/>
<evidence type="ECO:0000313" key="7">
    <source>
        <dbReference type="Proteomes" id="UP000036403"/>
    </source>
</evidence>
<dbReference type="AlphaFoldDB" id="A0A0J7KYT6"/>
<dbReference type="GO" id="GO:0051087">
    <property type="term" value="F:protein-folding chaperone binding"/>
    <property type="evidence" value="ECO:0007669"/>
    <property type="project" value="InterPro"/>
</dbReference>
<dbReference type="PaxDb" id="67767-A0A0J7KYT6"/>
<dbReference type="GO" id="GO:0051082">
    <property type="term" value="F:unfolded protein binding"/>
    <property type="evidence" value="ECO:0007669"/>
    <property type="project" value="TreeGrafter"/>
</dbReference>
<evidence type="ECO:0000256" key="1">
    <source>
        <dbReference type="ARBA" id="ARBA00009054"/>
    </source>
</evidence>
<dbReference type="SUPFAM" id="SSF51064">
    <property type="entry name" value="Head domain of nucleotide exchange factor GrpE"/>
    <property type="match status" value="1"/>
</dbReference>
<evidence type="ECO:0000256" key="2">
    <source>
        <dbReference type="ARBA" id="ARBA00023186"/>
    </source>
</evidence>
<comment type="caution">
    <text evidence="6">The sequence shown here is derived from an EMBL/GenBank/DDBJ whole genome shotgun (WGS) entry which is preliminary data.</text>
</comment>
<dbReference type="PANTHER" id="PTHR21237">
    <property type="entry name" value="GRPE PROTEIN"/>
    <property type="match status" value="1"/>
</dbReference>
<evidence type="ECO:0000256" key="5">
    <source>
        <dbReference type="SAM" id="MobiDB-lite"/>
    </source>
</evidence>
<dbReference type="Gene3D" id="2.30.22.10">
    <property type="entry name" value="Head domain of nucleotide exchange factor GrpE"/>
    <property type="match status" value="1"/>
</dbReference>
<feature type="coiled-coil region" evidence="4">
    <location>
        <begin position="26"/>
        <end position="57"/>
    </location>
</feature>
<dbReference type="PANTHER" id="PTHR21237:SF23">
    <property type="entry name" value="GRPE PROTEIN HOMOLOG, MITOCHONDRIAL"/>
    <property type="match status" value="1"/>
</dbReference>
<evidence type="ECO:0000313" key="6">
    <source>
        <dbReference type="EMBL" id="KMQ95692.1"/>
    </source>
</evidence>
<reference evidence="6 7" key="1">
    <citation type="submission" date="2015-04" db="EMBL/GenBank/DDBJ databases">
        <title>Lasius niger genome sequencing.</title>
        <authorList>
            <person name="Konorov E.A."/>
            <person name="Nikitin M.A."/>
            <person name="Kirill M.V."/>
            <person name="Chang P."/>
        </authorList>
    </citation>
    <scope>NUCLEOTIDE SEQUENCE [LARGE SCALE GENOMIC DNA]</scope>
    <source>
        <tissue evidence="6">Whole</tissue>
    </source>
</reference>
<dbReference type="InterPro" id="IPR000740">
    <property type="entry name" value="GrpE"/>
</dbReference>
<dbReference type="GO" id="GO:0006457">
    <property type="term" value="P:protein folding"/>
    <property type="evidence" value="ECO:0007669"/>
    <property type="project" value="InterPro"/>
</dbReference>
<sequence length="201" mass="23580">MSKQNTHDESMKENEQKKEESQEVDLAKVNKSLHEENQELLKMLNKLKEEQKKLILATRVNTLKEQEIRNDEFKKYVNQNLIKETIVPLLLEFERALNFKTDNKDVKNFLVGFKHIFSNFKATLKAEGLEEITEKVGNEFDSIKDNVSEKIEILSETKDQKDNVIAEVLLSGYKLHDRVISPVQVKIYKLKTDEENQEEKE</sequence>
<keyword evidence="4" id="KW-0175">Coiled coil</keyword>
<dbReference type="SUPFAM" id="SSF58014">
    <property type="entry name" value="Coiled-coil domain of nucleotide exchange factor GrpE"/>
    <property type="match status" value="1"/>
</dbReference>
<evidence type="ECO:0000256" key="4">
    <source>
        <dbReference type="SAM" id="Coils"/>
    </source>
</evidence>
<accession>A0A0J7KYT6</accession>
<dbReference type="InterPro" id="IPR009012">
    <property type="entry name" value="GrpE_head"/>
</dbReference>
<comment type="similarity">
    <text evidence="1 3">Belongs to the GrpE family.</text>
</comment>
<evidence type="ECO:0000256" key="3">
    <source>
        <dbReference type="RuleBase" id="RU004478"/>
    </source>
</evidence>